<dbReference type="Gene3D" id="2.40.10.10">
    <property type="entry name" value="Trypsin-like serine proteases"/>
    <property type="match status" value="1"/>
</dbReference>
<feature type="compositionally biased region" description="Basic and acidic residues" evidence="5">
    <location>
        <begin position="220"/>
        <end position="230"/>
    </location>
</feature>
<evidence type="ECO:0000256" key="2">
    <source>
        <dbReference type="ARBA" id="ARBA00022801"/>
    </source>
</evidence>
<evidence type="ECO:0000256" key="1">
    <source>
        <dbReference type="ARBA" id="ARBA00022670"/>
    </source>
</evidence>
<dbReference type="KEGG" id="pmac:106721215"/>
<dbReference type="Pfam" id="PF00089">
    <property type="entry name" value="Trypsin"/>
    <property type="match status" value="1"/>
</dbReference>
<evidence type="ECO:0000256" key="3">
    <source>
        <dbReference type="ARBA" id="ARBA00022825"/>
    </source>
</evidence>
<proteinExistence type="predicted"/>
<keyword evidence="6" id="KW-0732">Signal</keyword>
<evidence type="ECO:0000256" key="6">
    <source>
        <dbReference type="SAM" id="SignalP"/>
    </source>
</evidence>
<evidence type="ECO:0000313" key="9">
    <source>
        <dbReference type="Proteomes" id="UP000053240"/>
    </source>
</evidence>
<dbReference type="Proteomes" id="UP000053240">
    <property type="component" value="Unassembled WGS sequence"/>
</dbReference>
<dbReference type="STRING" id="76193.A0A0N1PHZ5"/>
<dbReference type="SUPFAM" id="SSF50494">
    <property type="entry name" value="Trypsin-like serine proteases"/>
    <property type="match status" value="1"/>
</dbReference>
<dbReference type="GO" id="GO:0004252">
    <property type="term" value="F:serine-type endopeptidase activity"/>
    <property type="evidence" value="ECO:0007669"/>
    <property type="project" value="InterPro"/>
</dbReference>
<feature type="region of interest" description="Disordered" evidence="5">
    <location>
        <begin position="118"/>
        <end position="241"/>
    </location>
</feature>
<protein>
    <submittedName>
        <fullName evidence="8">Hypodermin-A</fullName>
    </submittedName>
</protein>
<accession>A0A0N1PHZ5</accession>
<sequence length="506" mass="58280">MRILFVVILFYKQTNSQANDEYLKNMARAFPVQKIIPFHRNIQILNAQKFIKALPDNTHLPKKYGAPETYTVFPAIATKSNRITHFPIETLFGANSIVRKVPHQRLLNYSRFKRSALTNVTKSKTRRHRNNDDRKDKYVPNISRNDKINQKNRVAKARNISVVSRTPKILENKKEKSNLKSASKSDKGKKGKNTKRHDHRVTKKIKRSQTSKTRSKKNRKESNRRSDRNTNQRVNASRRLLAGKDATIEQYPYTVSIQKGDEHWCSGALLNPRLVITTANCVWKSTQVSRMKIRAGSKYSDRGGQVAGIQELMRHPGWSIRHNPDYDVALLLLDRNLRFSHSLHAVDLPNRSMMPTFNDAWVTSWGSDKRDGVYQNTGLTLQAYNAKIMDFERCQNITQRFGVFVTRNFFCMSQIGRRSPCTRDTGAPAVSDGVLWGLASWGLRKLCGTERFPAMFTYVAATPIMNFLENRTRQLMSDDRNYPYPDKIAATWIKELMFNMSMTKAG</sequence>
<dbReference type="InterPro" id="IPR001254">
    <property type="entry name" value="Trypsin_dom"/>
</dbReference>
<feature type="compositionally biased region" description="Basic and acidic residues" evidence="5">
    <location>
        <begin position="168"/>
        <end position="188"/>
    </location>
</feature>
<evidence type="ECO:0000313" key="8">
    <source>
        <dbReference type="EMBL" id="KPJ18461.1"/>
    </source>
</evidence>
<dbReference type="InterPro" id="IPR043504">
    <property type="entry name" value="Peptidase_S1_PA_chymotrypsin"/>
</dbReference>
<feature type="compositionally biased region" description="Basic and acidic residues" evidence="5">
    <location>
        <begin position="130"/>
        <end position="149"/>
    </location>
</feature>
<keyword evidence="2" id="KW-0378">Hydrolase</keyword>
<organism evidence="8 9">
    <name type="scientific">Papilio machaon</name>
    <name type="common">Old World swallowtail butterfly</name>
    <dbReference type="NCBI Taxonomy" id="76193"/>
    <lineage>
        <taxon>Eukaryota</taxon>
        <taxon>Metazoa</taxon>
        <taxon>Ecdysozoa</taxon>
        <taxon>Arthropoda</taxon>
        <taxon>Hexapoda</taxon>
        <taxon>Insecta</taxon>
        <taxon>Pterygota</taxon>
        <taxon>Neoptera</taxon>
        <taxon>Endopterygota</taxon>
        <taxon>Lepidoptera</taxon>
        <taxon>Glossata</taxon>
        <taxon>Ditrysia</taxon>
        <taxon>Papilionoidea</taxon>
        <taxon>Papilionidae</taxon>
        <taxon>Papilioninae</taxon>
        <taxon>Papilio</taxon>
    </lineage>
</organism>
<dbReference type="SMART" id="SM00020">
    <property type="entry name" value="Tryp_SPc"/>
    <property type="match status" value="1"/>
</dbReference>
<dbReference type="InParanoid" id="A0A0N1PHZ5"/>
<keyword evidence="9" id="KW-1185">Reference proteome</keyword>
<name>A0A0N1PHZ5_PAPMA</name>
<reference evidence="8 9" key="1">
    <citation type="journal article" date="2015" name="Nat. Commun.">
        <title>Outbred genome sequencing and CRISPR/Cas9 gene editing in butterflies.</title>
        <authorList>
            <person name="Li X."/>
            <person name="Fan D."/>
            <person name="Zhang W."/>
            <person name="Liu G."/>
            <person name="Zhang L."/>
            <person name="Zhao L."/>
            <person name="Fang X."/>
            <person name="Chen L."/>
            <person name="Dong Y."/>
            <person name="Chen Y."/>
            <person name="Ding Y."/>
            <person name="Zhao R."/>
            <person name="Feng M."/>
            <person name="Zhu Y."/>
            <person name="Feng Y."/>
            <person name="Jiang X."/>
            <person name="Zhu D."/>
            <person name="Xiang H."/>
            <person name="Feng X."/>
            <person name="Li S."/>
            <person name="Wang J."/>
            <person name="Zhang G."/>
            <person name="Kronforst M.R."/>
            <person name="Wang W."/>
        </authorList>
    </citation>
    <scope>NUCLEOTIDE SEQUENCE [LARGE SCALE GENOMIC DNA]</scope>
    <source>
        <strain evidence="8">Ya'a_city_454_Pm</strain>
        <tissue evidence="8">Whole body</tissue>
    </source>
</reference>
<feature type="domain" description="Peptidase S1" evidence="7">
    <location>
        <begin position="240"/>
        <end position="498"/>
    </location>
</feature>
<dbReference type="AlphaFoldDB" id="A0A0N1PHZ5"/>
<dbReference type="PANTHER" id="PTHR24276:SF91">
    <property type="entry name" value="AT26814P-RELATED"/>
    <property type="match status" value="1"/>
</dbReference>
<dbReference type="PROSITE" id="PS50240">
    <property type="entry name" value="TRYPSIN_DOM"/>
    <property type="match status" value="1"/>
</dbReference>
<dbReference type="EMBL" id="KQ460009">
    <property type="protein sequence ID" value="KPJ18461.1"/>
    <property type="molecule type" value="Genomic_DNA"/>
</dbReference>
<feature type="chain" id="PRO_5005879831" evidence="6">
    <location>
        <begin position="19"/>
        <end position="506"/>
    </location>
</feature>
<feature type="compositionally biased region" description="Basic residues" evidence="5">
    <location>
        <begin position="189"/>
        <end position="219"/>
    </location>
</feature>
<dbReference type="GO" id="GO:0006508">
    <property type="term" value="P:proteolysis"/>
    <property type="evidence" value="ECO:0007669"/>
    <property type="project" value="UniProtKB-KW"/>
</dbReference>
<dbReference type="OrthoDB" id="6380398at2759"/>
<dbReference type="InterPro" id="IPR009003">
    <property type="entry name" value="Peptidase_S1_PA"/>
</dbReference>
<keyword evidence="4" id="KW-1015">Disulfide bond</keyword>
<keyword evidence="1" id="KW-0645">Protease</keyword>
<dbReference type="InterPro" id="IPR050430">
    <property type="entry name" value="Peptidase_S1"/>
</dbReference>
<evidence type="ECO:0000259" key="7">
    <source>
        <dbReference type="PROSITE" id="PS50240"/>
    </source>
</evidence>
<evidence type="ECO:0000256" key="5">
    <source>
        <dbReference type="SAM" id="MobiDB-lite"/>
    </source>
</evidence>
<dbReference type="CDD" id="cd00190">
    <property type="entry name" value="Tryp_SPc"/>
    <property type="match status" value="1"/>
</dbReference>
<dbReference type="PANTHER" id="PTHR24276">
    <property type="entry name" value="POLYSERASE-RELATED"/>
    <property type="match status" value="1"/>
</dbReference>
<feature type="signal peptide" evidence="6">
    <location>
        <begin position="1"/>
        <end position="18"/>
    </location>
</feature>
<gene>
    <name evidence="8" type="ORF">RR48_03973</name>
</gene>
<keyword evidence="3" id="KW-0720">Serine protease</keyword>
<evidence type="ECO:0000256" key="4">
    <source>
        <dbReference type="ARBA" id="ARBA00023157"/>
    </source>
</evidence>